<gene>
    <name evidence="10" type="ORF">FIBRA_07150</name>
</gene>
<feature type="domain" description="AAA+ ATPase" evidence="9">
    <location>
        <begin position="762"/>
        <end position="891"/>
    </location>
</feature>
<dbReference type="STRING" id="599839.J4GDL7"/>
<dbReference type="InterPro" id="IPR003959">
    <property type="entry name" value="ATPase_AAA_core"/>
</dbReference>
<dbReference type="FunFam" id="3.40.50.300:FF:001218">
    <property type="entry name" value="AAA family ATPase, putative"/>
    <property type="match status" value="1"/>
</dbReference>
<feature type="compositionally biased region" description="Polar residues" evidence="8">
    <location>
        <begin position="1179"/>
        <end position="1190"/>
    </location>
</feature>
<evidence type="ECO:0000313" key="11">
    <source>
        <dbReference type="Proteomes" id="UP000006352"/>
    </source>
</evidence>
<evidence type="ECO:0000313" key="10">
    <source>
        <dbReference type="EMBL" id="CCM04953.1"/>
    </source>
</evidence>
<dbReference type="InterPro" id="IPR003960">
    <property type="entry name" value="ATPase_AAA_CS"/>
</dbReference>
<dbReference type="InParanoid" id="J4GDL7"/>
<dbReference type="SUPFAM" id="SSF47370">
    <property type="entry name" value="Bromodomain"/>
    <property type="match status" value="1"/>
</dbReference>
<reference evidence="10 11" key="1">
    <citation type="journal article" date="2012" name="Appl. Environ. Microbiol.">
        <title>Short-read sequencing for genomic analysis of the brown rot fungus Fibroporia radiculosa.</title>
        <authorList>
            <person name="Tang J.D."/>
            <person name="Perkins A.D."/>
            <person name="Sonstegard T.S."/>
            <person name="Schroeder S.G."/>
            <person name="Burgess S.C."/>
            <person name="Diehl S.V."/>
        </authorList>
    </citation>
    <scope>NUCLEOTIDE SEQUENCE [LARGE SCALE GENOMIC DNA]</scope>
    <source>
        <strain evidence="10 11">TFFH 294</strain>
    </source>
</reference>
<dbReference type="FunFam" id="3.40.50.300:FF:000061">
    <property type="entry name" value="ATPase family, AAA domain-containing 2"/>
    <property type="match status" value="1"/>
</dbReference>
<dbReference type="GO" id="GO:0006337">
    <property type="term" value="P:nucleosome disassembly"/>
    <property type="evidence" value="ECO:0007669"/>
    <property type="project" value="TreeGrafter"/>
</dbReference>
<feature type="compositionally biased region" description="Acidic residues" evidence="8">
    <location>
        <begin position="260"/>
        <end position="283"/>
    </location>
</feature>
<feature type="region of interest" description="Disordered" evidence="8">
    <location>
        <begin position="1"/>
        <end position="369"/>
    </location>
</feature>
<feature type="compositionally biased region" description="Polar residues" evidence="8">
    <location>
        <begin position="14"/>
        <end position="35"/>
    </location>
</feature>
<dbReference type="GO" id="GO:0016887">
    <property type="term" value="F:ATP hydrolysis activity"/>
    <property type="evidence" value="ECO:0007669"/>
    <property type="project" value="InterPro"/>
</dbReference>
<dbReference type="GO" id="GO:0042393">
    <property type="term" value="F:histone binding"/>
    <property type="evidence" value="ECO:0007669"/>
    <property type="project" value="TreeGrafter"/>
</dbReference>
<dbReference type="InterPro" id="IPR027417">
    <property type="entry name" value="P-loop_NTPase"/>
</dbReference>
<dbReference type="GO" id="GO:0003682">
    <property type="term" value="F:chromatin binding"/>
    <property type="evidence" value="ECO:0007669"/>
    <property type="project" value="TreeGrafter"/>
</dbReference>
<feature type="domain" description="AAA+ ATPase" evidence="9">
    <location>
        <begin position="456"/>
        <end position="597"/>
    </location>
</feature>
<dbReference type="Pfam" id="PF17862">
    <property type="entry name" value="AAA_lid_3"/>
    <property type="match status" value="1"/>
</dbReference>
<dbReference type="EMBL" id="HE797174">
    <property type="protein sequence ID" value="CCM04953.1"/>
    <property type="molecule type" value="Genomic_DNA"/>
</dbReference>
<comment type="similarity">
    <text evidence="2">Belongs to the AAA ATPase family.</text>
</comment>
<dbReference type="FunCoup" id="J4GDL7">
    <property type="interactions" value="500"/>
</dbReference>
<dbReference type="GO" id="GO:0045815">
    <property type="term" value="P:transcription initiation-coupled chromatin remodeling"/>
    <property type="evidence" value="ECO:0007669"/>
    <property type="project" value="TreeGrafter"/>
</dbReference>
<feature type="compositionally biased region" description="Basic residues" evidence="8">
    <location>
        <begin position="193"/>
        <end position="202"/>
    </location>
</feature>
<dbReference type="HOGENOM" id="CLU_000536_5_2_1"/>
<evidence type="ECO:0000256" key="7">
    <source>
        <dbReference type="ARBA" id="ARBA00023242"/>
    </source>
</evidence>
<dbReference type="GO" id="GO:0005634">
    <property type="term" value="C:nucleus"/>
    <property type="evidence" value="ECO:0007669"/>
    <property type="project" value="UniProtKB-SubCell"/>
</dbReference>
<feature type="region of interest" description="Disordered" evidence="8">
    <location>
        <begin position="1317"/>
        <end position="1338"/>
    </location>
</feature>
<keyword evidence="11" id="KW-1185">Reference proteome</keyword>
<feature type="compositionally biased region" description="Low complexity" evidence="8">
    <location>
        <begin position="203"/>
        <end position="212"/>
    </location>
</feature>
<name>J4GDL7_9APHY</name>
<dbReference type="InterPro" id="IPR045199">
    <property type="entry name" value="ATAD2-like"/>
</dbReference>
<dbReference type="PANTHER" id="PTHR23069:SF0">
    <property type="entry name" value="TAT-BINDING HOMOLOG 7"/>
    <property type="match status" value="1"/>
</dbReference>
<feature type="compositionally biased region" description="Basic and acidic residues" evidence="8">
    <location>
        <begin position="1137"/>
        <end position="1157"/>
    </location>
</feature>
<evidence type="ECO:0000256" key="2">
    <source>
        <dbReference type="ARBA" id="ARBA00006914"/>
    </source>
</evidence>
<dbReference type="InterPro" id="IPR003593">
    <property type="entry name" value="AAA+_ATPase"/>
</dbReference>
<evidence type="ECO:0000256" key="6">
    <source>
        <dbReference type="ARBA" id="ARBA00023117"/>
    </source>
</evidence>
<keyword evidence="3" id="KW-0547">Nucleotide-binding</keyword>
<dbReference type="PANTHER" id="PTHR23069">
    <property type="entry name" value="AAA DOMAIN-CONTAINING"/>
    <property type="match status" value="1"/>
</dbReference>
<evidence type="ECO:0000256" key="3">
    <source>
        <dbReference type="ARBA" id="ARBA00022741"/>
    </source>
</evidence>
<feature type="region of interest" description="Disordered" evidence="8">
    <location>
        <begin position="1137"/>
        <end position="1242"/>
    </location>
</feature>
<comment type="subcellular location">
    <subcellularLocation>
        <location evidence="1">Nucleus</location>
    </subcellularLocation>
</comment>
<evidence type="ECO:0000256" key="4">
    <source>
        <dbReference type="ARBA" id="ARBA00022801"/>
    </source>
</evidence>
<sequence>MQPEEDFEDWPQAQDPSTFSHYPSQPRTPEESQSLKIKLNMAPVTRGATRQRTASVASGSEYHASNASMDAEEPMINVEPAPAPIQVFTTTSRGRKIARKSYKESGSEDDPLVADFPLSPSKMDVEPDYNDHGEDEDEENQPRYRTRHSTRLAPKMNGTIYSDDEGQPTTSRYETRSRSKNVNVVPEINGHSSSRRITRRSGSRAQASNTRSTRSRTATRRTRQNGLARDDDDGYVQPSSPSSADGDGSFDEAAHTSSEVDADADADAEGDIDAEVEVEPEPEQDGRPYALRQRTKINYAIPPPLEEMAIPSKPRPGGGRHHGRNTGLGRSKAPGWSATGAELSRWMGGAGDDSDSDHPGRNPKKPFAAGNSMGGVFAGGAGGGLYPSDLAAAAGTPSNLGKIGDASLADADPLGVNQNVTFDEVGGLDDHINSLKEMTLLPLLYPEVFQRFNLTPPRGVLFHGPPGTGKTLLARALAASCRSDGKRISFFMRKGADCLSKWVGEAERQLRLLFEEARNQQPSIIFFDEIDGLAPVRSSKQDQIHASIVSTLLALMDGMDGRGQVIIIGATNRPDAIDPALRRPGRFDREFYFPLPSLDARVRILRIMTQKWADWDSDKGEEHVKGLASLTKGYGGADLRALCTEAALNAVQRRYPQIYKTSERLLLKPETIGVELRDFMIAIKRLIPSSARSVSSAAAPLPTQLAPLLQDSLDRAKEVVDKALPLGKKRTALEEAEWEDESHENALERELLLQSMESLRVYRPRVVLHGVVGMGQSYVAAALLHHLEGYHIQSLDLGSLMSDSTRTPEAAIVQLFVEAKRHQPSVVYIPSLVGWCAAVSETSRTTVRAMLETLAPTDPVLLLAVVDGPFKTLPRDVRAWFGQARDNRVELNGHTTSQRDAFFDSLLTDVSRPPNHFPDGVKRKKRILEELPIAPPVEPRQPTAAELALQEESDQRVVTLLRFRLGPILQELKRKFKRFTKRAVEEYNYDFQVAVTNTDPNANVVKEVEIVTTSVEVRTETNGAMEVTEQQHTEQQVVEAQAEVVVNGIHEPVPQQPPEPRLFDIDLERMHFDLYRNRYLTPDDFLTDIRRIVHNAEVRVHEDPDRLFRAQAMLTAAEVSINDFDLQFRAECARMASRERKRREEYKKSKEKEEKAAAEVNPNGLSPVYAPGTRRSARHNGQQPEISITDPTVLERRLKRPRSTSAVATPSEDEAGERGQKRSRLASEVDEPMPGPSSQECQPGVRFIDNSEPMQISPFLSQPQPNGVDEVILADEGPRKSGGFDPSLLNPMPSPALQAGPASPITTIDYSAFVSHDGPSPAEPPMAQTELRSEPPYPGQLDTETHEPATDLAGVEFQSHSTVGPSSTIAMEIERSPTPLPEFILNEDRLSELRQVLRDRTDTLNIEQLEQLRATCLGCVWRHRTEWDRTELMYELVGVVERFVREVSLDDMDSPSSPGL</sequence>
<dbReference type="GO" id="GO:0005524">
    <property type="term" value="F:ATP binding"/>
    <property type="evidence" value="ECO:0007669"/>
    <property type="project" value="UniProtKB-KW"/>
</dbReference>
<dbReference type="OrthoDB" id="5421at2759"/>
<protein>
    <recommendedName>
        <fullName evidence="9">AAA+ ATPase domain-containing protein</fullName>
    </recommendedName>
</protein>
<evidence type="ECO:0000259" key="9">
    <source>
        <dbReference type="SMART" id="SM00382"/>
    </source>
</evidence>
<accession>J4GDL7</accession>
<feature type="compositionally biased region" description="Basic residues" evidence="8">
    <location>
        <begin position="213"/>
        <end position="223"/>
    </location>
</feature>
<keyword evidence="7" id="KW-0539">Nucleus</keyword>
<dbReference type="GO" id="GO:0006334">
    <property type="term" value="P:nucleosome assembly"/>
    <property type="evidence" value="ECO:0007669"/>
    <property type="project" value="TreeGrafter"/>
</dbReference>
<feature type="compositionally biased region" description="Basic and acidic residues" evidence="8">
    <location>
        <begin position="123"/>
        <end position="132"/>
    </location>
</feature>
<dbReference type="Gene3D" id="3.40.50.300">
    <property type="entry name" value="P-loop containing nucleotide triphosphate hydrolases"/>
    <property type="match status" value="2"/>
</dbReference>
<evidence type="ECO:0000256" key="8">
    <source>
        <dbReference type="SAM" id="MobiDB-lite"/>
    </source>
</evidence>
<dbReference type="InterPro" id="IPR041569">
    <property type="entry name" value="AAA_lid_3"/>
</dbReference>
<feature type="compositionally biased region" description="Polar residues" evidence="8">
    <location>
        <begin position="48"/>
        <end position="68"/>
    </location>
</feature>
<evidence type="ECO:0000256" key="5">
    <source>
        <dbReference type="ARBA" id="ARBA00022840"/>
    </source>
</evidence>
<dbReference type="Pfam" id="PF00004">
    <property type="entry name" value="AAA"/>
    <property type="match status" value="2"/>
</dbReference>
<dbReference type="RefSeq" id="XP_012184236.1">
    <property type="nucleotide sequence ID" value="XM_012328846.1"/>
</dbReference>
<dbReference type="SUPFAM" id="SSF52540">
    <property type="entry name" value="P-loop containing nucleoside triphosphate hydrolases"/>
    <property type="match status" value="2"/>
</dbReference>
<evidence type="ECO:0000256" key="1">
    <source>
        <dbReference type="ARBA" id="ARBA00004123"/>
    </source>
</evidence>
<proteinExistence type="inferred from homology"/>
<dbReference type="Proteomes" id="UP000006352">
    <property type="component" value="Unassembled WGS sequence"/>
</dbReference>
<dbReference type="Gene3D" id="1.10.8.60">
    <property type="match status" value="1"/>
</dbReference>
<dbReference type="PROSITE" id="PS00674">
    <property type="entry name" value="AAA"/>
    <property type="match status" value="1"/>
</dbReference>
<feature type="compositionally biased region" description="Low complexity" evidence="8">
    <location>
        <begin position="238"/>
        <end position="247"/>
    </location>
</feature>
<dbReference type="InterPro" id="IPR036427">
    <property type="entry name" value="Bromodomain-like_sf"/>
</dbReference>
<keyword evidence="6" id="KW-0103">Bromodomain</keyword>
<dbReference type="SMART" id="SM00382">
    <property type="entry name" value="AAA"/>
    <property type="match status" value="2"/>
</dbReference>
<keyword evidence="5" id="KW-0067">ATP-binding</keyword>
<keyword evidence="4" id="KW-0378">Hydrolase</keyword>
<organism evidence="10 11">
    <name type="scientific">Fibroporia radiculosa</name>
    <dbReference type="NCBI Taxonomy" id="599839"/>
    <lineage>
        <taxon>Eukaryota</taxon>
        <taxon>Fungi</taxon>
        <taxon>Dikarya</taxon>
        <taxon>Basidiomycota</taxon>
        <taxon>Agaricomycotina</taxon>
        <taxon>Agaricomycetes</taxon>
        <taxon>Polyporales</taxon>
        <taxon>Fibroporiaceae</taxon>
        <taxon>Fibroporia</taxon>
    </lineage>
</organism>
<dbReference type="GeneID" id="24099864"/>